<dbReference type="EMBL" id="LBUP01000002">
    <property type="protein sequence ID" value="KKQ66913.1"/>
    <property type="molecule type" value="Genomic_DNA"/>
</dbReference>
<name>A0A0G0JGT1_9BACT</name>
<dbReference type="InterPro" id="IPR002696">
    <property type="entry name" value="Membr_insert_effic_factor_YidD"/>
</dbReference>
<proteinExistence type="predicted"/>
<organism evidence="1 2">
    <name type="scientific">Candidatus Daviesbacteria bacterium GW2011_GWA2_38_24</name>
    <dbReference type="NCBI Taxonomy" id="1618422"/>
    <lineage>
        <taxon>Bacteria</taxon>
        <taxon>Candidatus Daviesiibacteriota</taxon>
    </lineage>
</organism>
<evidence type="ECO:0000313" key="2">
    <source>
        <dbReference type="Proteomes" id="UP000034235"/>
    </source>
</evidence>
<sequence length="66" mass="7508">MKNICIWLIEVYQKYLSFDTGLLRFLAVGGACKYSPSCSEYTKQQIIKKGVFKGLLLGTRRILSCI</sequence>
<dbReference type="Proteomes" id="UP000034235">
    <property type="component" value="Unassembled WGS sequence"/>
</dbReference>
<dbReference type="SMART" id="SM01234">
    <property type="entry name" value="Haemolytic"/>
    <property type="match status" value="1"/>
</dbReference>
<dbReference type="AlphaFoldDB" id="A0A0G0JGT1"/>
<comment type="caution">
    <text evidence="1">The sequence shown here is derived from an EMBL/GenBank/DDBJ whole genome shotgun (WGS) entry which is preliminary data.</text>
</comment>
<protein>
    <recommendedName>
        <fullName evidence="3">Membrane protein insertion efficiency factor YidD</fullName>
    </recommendedName>
</protein>
<accession>A0A0G0JGT1</accession>
<gene>
    <name evidence="1" type="ORF">US86_C0002G0030</name>
</gene>
<reference evidence="1 2" key="1">
    <citation type="journal article" date="2015" name="Nature">
        <title>rRNA introns, odd ribosomes, and small enigmatic genomes across a large radiation of phyla.</title>
        <authorList>
            <person name="Brown C.T."/>
            <person name="Hug L.A."/>
            <person name="Thomas B.C."/>
            <person name="Sharon I."/>
            <person name="Castelle C.J."/>
            <person name="Singh A."/>
            <person name="Wilkins M.J."/>
            <person name="Williams K.H."/>
            <person name="Banfield J.F."/>
        </authorList>
    </citation>
    <scope>NUCLEOTIDE SEQUENCE [LARGE SCALE GENOMIC DNA]</scope>
</reference>
<evidence type="ECO:0000313" key="1">
    <source>
        <dbReference type="EMBL" id="KKQ66913.1"/>
    </source>
</evidence>
<evidence type="ECO:0008006" key="3">
    <source>
        <dbReference type="Google" id="ProtNLM"/>
    </source>
</evidence>
<dbReference type="NCBIfam" id="TIGR00278">
    <property type="entry name" value="membrane protein insertion efficiency factor YidD"/>
    <property type="match status" value="1"/>
</dbReference>
<dbReference type="Pfam" id="PF01809">
    <property type="entry name" value="YidD"/>
    <property type="match status" value="1"/>
</dbReference>